<evidence type="ECO:0000256" key="1">
    <source>
        <dbReference type="SAM" id="MobiDB-lite"/>
    </source>
</evidence>
<protein>
    <submittedName>
        <fullName evidence="2">Uncharacterized protein</fullName>
    </submittedName>
</protein>
<comment type="caution">
    <text evidence="2">The sequence shown here is derived from an EMBL/GenBank/DDBJ whole genome shotgun (WGS) entry which is preliminary data.</text>
</comment>
<evidence type="ECO:0000313" key="3">
    <source>
        <dbReference type="Proteomes" id="UP000317722"/>
    </source>
</evidence>
<name>A0A502CVM5_9MICO</name>
<dbReference type="Proteomes" id="UP000317722">
    <property type="component" value="Unassembled WGS sequence"/>
</dbReference>
<proteinExistence type="predicted"/>
<sequence>MAVVGIPARPTTWTSRKPVGTPPPDSFPSMVRPPGRESVSRAGVIGLYIVPVGIHPATSTTMLSSPAAFEMETAPPSPTMAMTRTGFVSPLARLRLEALGRGAPAGQTVA</sequence>
<evidence type="ECO:0000313" key="2">
    <source>
        <dbReference type="EMBL" id="TPG16863.1"/>
    </source>
</evidence>
<organism evidence="2 3">
    <name type="scientific">Pedococcus bigeumensis</name>
    <dbReference type="NCBI Taxonomy" id="433644"/>
    <lineage>
        <taxon>Bacteria</taxon>
        <taxon>Bacillati</taxon>
        <taxon>Actinomycetota</taxon>
        <taxon>Actinomycetes</taxon>
        <taxon>Micrococcales</taxon>
        <taxon>Intrasporangiaceae</taxon>
        <taxon>Pedococcus</taxon>
    </lineage>
</organism>
<dbReference type="EMBL" id="RCZM01000003">
    <property type="protein sequence ID" value="TPG16863.1"/>
    <property type="molecule type" value="Genomic_DNA"/>
</dbReference>
<dbReference type="AlphaFoldDB" id="A0A502CVM5"/>
<feature type="region of interest" description="Disordered" evidence="1">
    <location>
        <begin position="1"/>
        <end position="36"/>
    </location>
</feature>
<keyword evidence="3" id="KW-1185">Reference proteome</keyword>
<gene>
    <name evidence="2" type="ORF">EAH86_08690</name>
</gene>
<reference evidence="2 3" key="1">
    <citation type="journal article" date="2019" name="Environ. Microbiol.">
        <title>Species interactions and distinct microbial communities in high Arctic permafrost affected cryosols are associated with the CH4 and CO2 gas fluxes.</title>
        <authorList>
            <person name="Altshuler I."/>
            <person name="Hamel J."/>
            <person name="Turney S."/>
            <person name="Magnuson E."/>
            <person name="Levesque R."/>
            <person name="Greer C."/>
            <person name="Whyte L.G."/>
        </authorList>
    </citation>
    <scope>NUCLEOTIDE SEQUENCE [LARGE SCALE GENOMIC DNA]</scope>
    <source>
        <strain evidence="2 3">S9.3A</strain>
    </source>
</reference>
<accession>A0A502CVM5</accession>